<accession>A0A094Q950</accession>
<keyword evidence="2" id="KW-0472">Membrane</keyword>
<dbReference type="EMBL" id="JNSK01000001">
    <property type="protein sequence ID" value="KGA20760.1"/>
    <property type="molecule type" value="Genomic_DNA"/>
</dbReference>
<evidence type="ECO:0000256" key="1">
    <source>
        <dbReference type="SAM" id="MobiDB-lite"/>
    </source>
</evidence>
<keyword evidence="2" id="KW-1133">Transmembrane helix</keyword>
<name>A0A094Q950_9ZZZZ</name>
<proteinExistence type="predicted"/>
<feature type="region of interest" description="Disordered" evidence="1">
    <location>
        <begin position="31"/>
        <end position="59"/>
    </location>
</feature>
<comment type="caution">
    <text evidence="3">The sequence shown here is derived from an EMBL/GenBank/DDBJ whole genome shotgun (WGS) entry which is preliminary data.</text>
</comment>
<protein>
    <submittedName>
        <fullName evidence="3">Uncharacterized protein</fullName>
    </submittedName>
</protein>
<keyword evidence="2" id="KW-0812">Transmembrane</keyword>
<organism evidence="3">
    <name type="scientific">freshwater metagenome</name>
    <dbReference type="NCBI Taxonomy" id="449393"/>
    <lineage>
        <taxon>unclassified sequences</taxon>
        <taxon>metagenomes</taxon>
        <taxon>ecological metagenomes</taxon>
    </lineage>
</organism>
<feature type="compositionally biased region" description="Basic and acidic residues" evidence="1">
    <location>
        <begin position="45"/>
        <end position="59"/>
    </location>
</feature>
<evidence type="ECO:0000313" key="3">
    <source>
        <dbReference type="EMBL" id="KGA20760.1"/>
    </source>
</evidence>
<reference evidence="3" key="1">
    <citation type="submission" date="2014-05" db="EMBL/GenBank/DDBJ databases">
        <title>Key roles for freshwater Actinobacteria revealed by deep metagenomic sequencing.</title>
        <authorList>
            <person name="Ghai R."/>
            <person name="Mizuno C.M."/>
            <person name="Picazo A."/>
            <person name="Camacho A."/>
            <person name="Rodriguez-Valera F."/>
        </authorList>
    </citation>
    <scope>NUCLEOTIDE SEQUENCE</scope>
</reference>
<evidence type="ECO:0000256" key="2">
    <source>
        <dbReference type="SAM" id="Phobius"/>
    </source>
</evidence>
<dbReference type="AlphaFoldDB" id="A0A094Q950"/>
<sequence length="59" mass="6649">MIDLLPIAISAVVVAAFVIAISRKFSLSPRYERKPRNRSLWSAQDHGEDPTDEGNHERS</sequence>
<feature type="transmembrane region" description="Helical" evidence="2">
    <location>
        <begin position="6"/>
        <end position="26"/>
    </location>
</feature>
<gene>
    <name evidence="3" type="ORF">GM50_0260</name>
</gene>